<organism evidence="2 3">
    <name type="scientific">Portunus trituberculatus</name>
    <name type="common">Swimming crab</name>
    <name type="synonym">Neptunus trituberculatus</name>
    <dbReference type="NCBI Taxonomy" id="210409"/>
    <lineage>
        <taxon>Eukaryota</taxon>
        <taxon>Metazoa</taxon>
        <taxon>Ecdysozoa</taxon>
        <taxon>Arthropoda</taxon>
        <taxon>Crustacea</taxon>
        <taxon>Multicrustacea</taxon>
        <taxon>Malacostraca</taxon>
        <taxon>Eumalacostraca</taxon>
        <taxon>Eucarida</taxon>
        <taxon>Decapoda</taxon>
        <taxon>Pleocyemata</taxon>
        <taxon>Brachyura</taxon>
        <taxon>Eubrachyura</taxon>
        <taxon>Portunoidea</taxon>
        <taxon>Portunidae</taxon>
        <taxon>Portuninae</taxon>
        <taxon>Portunus</taxon>
    </lineage>
</organism>
<accession>A0A5B7I6C0</accession>
<keyword evidence="3" id="KW-1185">Reference proteome</keyword>
<evidence type="ECO:0000256" key="1">
    <source>
        <dbReference type="SAM" id="MobiDB-lite"/>
    </source>
</evidence>
<reference evidence="2 3" key="1">
    <citation type="submission" date="2019-05" db="EMBL/GenBank/DDBJ databases">
        <title>Another draft genome of Portunus trituberculatus and its Hox gene families provides insights of decapod evolution.</title>
        <authorList>
            <person name="Jeong J.-H."/>
            <person name="Song I."/>
            <person name="Kim S."/>
            <person name="Choi T."/>
            <person name="Kim D."/>
            <person name="Ryu S."/>
            <person name="Kim W."/>
        </authorList>
    </citation>
    <scope>NUCLEOTIDE SEQUENCE [LARGE SCALE GENOMIC DNA]</scope>
    <source>
        <tissue evidence="2">Muscle</tissue>
    </source>
</reference>
<gene>
    <name evidence="2" type="ORF">E2C01_070818</name>
</gene>
<name>A0A5B7I6C0_PORTR</name>
<dbReference type="Proteomes" id="UP000324222">
    <property type="component" value="Unassembled WGS sequence"/>
</dbReference>
<protein>
    <submittedName>
        <fullName evidence="2">Uncharacterized protein</fullName>
    </submittedName>
</protein>
<proteinExistence type="predicted"/>
<evidence type="ECO:0000313" key="2">
    <source>
        <dbReference type="EMBL" id="MPC76408.1"/>
    </source>
</evidence>
<sequence>MAVLALVAVDGGLLHLSDKARLETSVASPSISRKHESPPSLFETDLS</sequence>
<evidence type="ECO:0000313" key="3">
    <source>
        <dbReference type="Proteomes" id="UP000324222"/>
    </source>
</evidence>
<dbReference type="EMBL" id="VSRR010043286">
    <property type="protein sequence ID" value="MPC76408.1"/>
    <property type="molecule type" value="Genomic_DNA"/>
</dbReference>
<feature type="region of interest" description="Disordered" evidence="1">
    <location>
        <begin position="25"/>
        <end position="47"/>
    </location>
</feature>
<dbReference type="AlphaFoldDB" id="A0A5B7I6C0"/>
<comment type="caution">
    <text evidence="2">The sequence shown here is derived from an EMBL/GenBank/DDBJ whole genome shotgun (WGS) entry which is preliminary data.</text>
</comment>